<comment type="caution">
    <text evidence="2">The sequence shown here is derived from an EMBL/GenBank/DDBJ whole genome shotgun (WGS) entry which is preliminary data.</text>
</comment>
<gene>
    <name evidence="2" type="ORF">C8A03DRAFT_37857</name>
</gene>
<reference evidence="2" key="1">
    <citation type="journal article" date="2023" name="Mol. Phylogenet. Evol.">
        <title>Genome-scale phylogeny and comparative genomics of the fungal order Sordariales.</title>
        <authorList>
            <person name="Hensen N."/>
            <person name="Bonometti L."/>
            <person name="Westerberg I."/>
            <person name="Brannstrom I.O."/>
            <person name="Guillou S."/>
            <person name="Cros-Aarteil S."/>
            <person name="Calhoun S."/>
            <person name="Haridas S."/>
            <person name="Kuo A."/>
            <person name="Mondo S."/>
            <person name="Pangilinan J."/>
            <person name="Riley R."/>
            <person name="LaButti K."/>
            <person name="Andreopoulos B."/>
            <person name="Lipzen A."/>
            <person name="Chen C."/>
            <person name="Yan M."/>
            <person name="Daum C."/>
            <person name="Ng V."/>
            <person name="Clum A."/>
            <person name="Steindorff A."/>
            <person name="Ohm R.A."/>
            <person name="Martin F."/>
            <person name="Silar P."/>
            <person name="Natvig D.O."/>
            <person name="Lalanne C."/>
            <person name="Gautier V."/>
            <person name="Ament-Velasquez S.L."/>
            <person name="Kruys A."/>
            <person name="Hutchinson M.I."/>
            <person name="Powell A.J."/>
            <person name="Barry K."/>
            <person name="Miller A.N."/>
            <person name="Grigoriev I.V."/>
            <person name="Debuchy R."/>
            <person name="Gladieux P."/>
            <person name="Hiltunen Thoren M."/>
            <person name="Johannesson H."/>
        </authorList>
    </citation>
    <scope>NUCLEOTIDE SEQUENCE</scope>
    <source>
        <strain evidence="2">CBS 532.94</strain>
    </source>
</reference>
<reference evidence="2" key="2">
    <citation type="submission" date="2023-05" db="EMBL/GenBank/DDBJ databases">
        <authorList>
            <consortium name="Lawrence Berkeley National Laboratory"/>
            <person name="Steindorff A."/>
            <person name="Hensen N."/>
            <person name="Bonometti L."/>
            <person name="Westerberg I."/>
            <person name="Brannstrom I.O."/>
            <person name="Guillou S."/>
            <person name="Cros-Aarteil S."/>
            <person name="Calhoun S."/>
            <person name="Haridas S."/>
            <person name="Kuo A."/>
            <person name="Mondo S."/>
            <person name="Pangilinan J."/>
            <person name="Riley R."/>
            <person name="Labutti K."/>
            <person name="Andreopoulos B."/>
            <person name="Lipzen A."/>
            <person name="Chen C."/>
            <person name="Yanf M."/>
            <person name="Daum C."/>
            <person name="Ng V."/>
            <person name="Clum A."/>
            <person name="Ohm R."/>
            <person name="Martin F."/>
            <person name="Silar P."/>
            <person name="Natvig D."/>
            <person name="Lalanne C."/>
            <person name="Gautier V."/>
            <person name="Ament-Velasquez S.L."/>
            <person name="Kruys A."/>
            <person name="Hutchinson M.I."/>
            <person name="Powell A.J."/>
            <person name="Barry K."/>
            <person name="Miller A.N."/>
            <person name="Grigoriev I.V."/>
            <person name="Debuchy R."/>
            <person name="Gladieux P."/>
            <person name="Thoren M.H."/>
            <person name="Johannesson H."/>
        </authorList>
    </citation>
    <scope>NUCLEOTIDE SEQUENCE</scope>
    <source>
        <strain evidence="2">CBS 532.94</strain>
    </source>
</reference>
<feature type="region of interest" description="Disordered" evidence="1">
    <location>
        <begin position="31"/>
        <end position="56"/>
    </location>
</feature>
<protein>
    <submittedName>
        <fullName evidence="2">Uncharacterized protein</fullName>
    </submittedName>
</protein>
<sequence length="349" mass="38930">MARNLDLVITEAEGTPSWNWQQMRYSASPSMSSLSSPASYTTSTSPPSPAPSSQKGQIKLQHEQQLLDHRREILAKGEGDITRPHLHLETGHDAGYKTGFEFGRRKAVPVTYQMHITALEEIHRWARTIRGRCERLGEHTSSLQLFKNTTANWYPRYGFVRNGRGLALQYNVLLGALEMQDEILGSTVDVNPRQPYALEHCPIRALIWTASKDRKSMPMSTPGFHFGGSSTESAVEHRIRAFKAQAEAVMKAVALGIDQRTTRGNIQNVRIPDDTAGNLEGQVTLLDIQGLRARMPAKVDIGPPEGTKNFFAGRPSSRHGYSVQRTWYALAMFTSQEKAQKVVDLSMEG</sequence>
<feature type="compositionally biased region" description="Low complexity" evidence="1">
    <location>
        <begin position="31"/>
        <end position="45"/>
    </location>
</feature>
<dbReference type="Proteomes" id="UP001303760">
    <property type="component" value="Unassembled WGS sequence"/>
</dbReference>
<accession>A0AAN7C3H0</accession>
<evidence type="ECO:0000256" key="1">
    <source>
        <dbReference type="SAM" id="MobiDB-lite"/>
    </source>
</evidence>
<dbReference type="AlphaFoldDB" id="A0AAN7C3H0"/>
<keyword evidence="3" id="KW-1185">Reference proteome</keyword>
<name>A0AAN7C3H0_9PEZI</name>
<organism evidence="2 3">
    <name type="scientific">Achaetomium macrosporum</name>
    <dbReference type="NCBI Taxonomy" id="79813"/>
    <lineage>
        <taxon>Eukaryota</taxon>
        <taxon>Fungi</taxon>
        <taxon>Dikarya</taxon>
        <taxon>Ascomycota</taxon>
        <taxon>Pezizomycotina</taxon>
        <taxon>Sordariomycetes</taxon>
        <taxon>Sordariomycetidae</taxon>
        <taxon>Sordariales</taxon>
        <taxon>Chaetomiaceae</taxon>
        <taxon>Achaetomium</taxon>
    </lineage>
</organism>
<evidence type="ECO:0000313" key="3">
    <source>
        <dbReference type="Proteomes" id="UP001303760"/>
    </source>
</evidence>
<dbReference type="EMBL" id="MU860378">
    <property type="protein sequence ID" value="KAK4234372.1"/>
    <property type="molecule type" value="Genomic_DNA"/>
</dbReference>
<proteinExistence type="predicted"/>
<evidence type="ECO:0000313" key="2">
    <source>
        <dbReference type="EMBL" id="KAK4234372.1"/>
    </source>
</evidence>